<evidence type="ECO:0000256" key="1">
    <source>
        <dbReference type="ARBA" id="ARBA00009796"/>
    </source>
</evidence>
<gene>
    <name evidence="4" type="ORF">BN9_095990</name>
</gene>
<proteinExistence type="inferred from homology"/>
<dbReference type="InterPro" id="IPR036249">
    <property type="entry name" value="Thioredoxin-like_sf"/>
</dbReference>
<name>A0A024GNL8_9STRA</name>
<dbReference type="AlphaFoldDB" id="A0A024GNL8"/>
<dbReference type="GO" id="GO:0045454">
    <property type="term" value="P:cell redox homeostasis"/>
    <property type="evidence" value="ECO:0007669"/>
    <property type="project" value="TreeGrafter"/>
</dbReference>
<feature type="domain" description="Thioredoxin" evidence="3">
    <location>
        <begin position="264"/>
        <end position="393"/>
    </location>
</feature>
<dbReference type="GO" id="GO:0042744">
    <property type="term" value="P:hydrogen peroxide catabolic process"/>
    <property type="evidence" value="ECO:0007669"/>
    <property type="project" value="TreeGrafter"/>
</dbReference>
<evidence type="ECO:0000259" key="3">
    <source>
        <dbReference type="PROSITE" id="PS51352"/>
    </source>
</evidence>
<protein>
    <recommendedName>
        <fullName evidence="3">Thioredoxin domain-containing protein</fullName>
    </recommendedName>
</protein>
<dbReference type="InterPro" id="IPR000866">
    <property type="entry name" value="AhpC/TSA"/>
</dbReference>
<reference evidence="4 5" key="1">
    <citation type="submission" date="2012-05" db="EMBL/GenBank/DDBJ databases">
        <title>Recombination and specialization in a pathogen metapopulation.</title>
        <authorList>
            <person name="Gardiner A."/>
            <person name="Kemen E."/>
            <person name="Schultz-Larsen T."/>
            <person name="MacLean D."/>
            <person name="Van Oosterhout C."/>
            <person name="Jones J.D.G."/>
        </authorList>
    </citation>
    <scope>NUCLEOTIDE SEQUENCE [LARGE SCALE GENOMIC DNA]</scope>
    <source>
        <strain evidence="4 5">Ac Nc2</strain>
    </source>
</reference>
<dbReference type="Pfam" id="PF10417">
    <property type="entry name" value="1-cysPrx_C"/>
    <property type="match status" value="1"/>
</dbReference>
<feature type="domain" description="Thioredoxin" evidence="3">
    <location>
        <begin position="85"/>
        <end position="243"/>
    </location>
</feature>
<dbReference type="SUPFAM" id="SSF52833">
    <property type="entry name" value="Thioredoxin-like"/>
    <property type="match status" value="2"/>
</dbReference>
<organism evidence="4 5">
    <name type="scientific">Albugo candida</name>
    <dbReference type="NCBI Taxonomy" id="65357"/>
    <lineage>
        <taxon>Eukaryota</taxon>
        <taxon>Sar</taxon>
        <taxon>Stramenopiles</taxon>
        <taxon>Oomycota</taxon>
        <taxon>Peronosporomycetes</taxon>
        <taxon>Albuginales</taxon>
        <taxon>Albuginaceae</taxon>
        <taxon>Albugo</taxon>
    </lineage>
</organism>
<dbReference type="FunFam" id="3.40.30.10:FF:000311">
    <property type="entry name" value="Thioredoxin-dependent peroxide reductase"/>
    <property type="match status" value="1"/>
</dbReference>
<evidence type="ECO:0000313" key="4">
    <source>
        <dbReference type="EMBL" id="CCI48469.1"/>
    </source>
</evidence>
<dbReference type="FunCoup" id="A0A024GNL8">
    <property type="interactions" value="125"/>
</dbReference>
<dbReference type="Pfam" id="PF00085">
    <property type="entry name" value="Thioredoxin"/>
    <property type="match status" value="1"/>
</dbReference>
<dbReference type="GO" id="GO:0006979">
    <property type="term" value="P:response to oxidative stress"/>
    <property type="evidence" value="ECO:0007669"/>
    <property type="project" value="TreeGrafter"/>
</dbReference>
<sequence length="394" mass="44278">MFRTILNASFRGCVARVPKSNARSIKTMRNSPRLLQLSTNWSKIHANNFQSNRIISEDHDESEFFYEDHEAEHDGEFVQYGSPVAAIQEQAPSFTADAVVNGEITSVSLDQYRGQYVVLFFYPKDFTYVCPTEIIAFNDRSKEFKELNTQLIAISTDSAESHLAWTKLPRNKGGLGQMEIPLVSDIRKIIAAKYGVLLEKAGVALRGLFIIDKEGTLQQITVNNLPIGRSVDETLRLLQALQFVEEHGEVCPANWKPGSKTIVATPKGSHEYFSGVDENDEEDLDDGITVIQSKKQFDDLIQKQENVVAKFMAPWCGKCAKIQPFVQELAADHPGIAFAKLDADIPEIEQLKNEMQVDQFPEFRFFKKGKEALPAVSGYKKAVLKAAVEKLERQ</sequence>
<dbReference type="InterPro" id="IPR013766">
    <property type="entry name" value="Thioredoxin_domain"/>
</dbReference>
<dbReference type="OrthoDB" id="185659at2759"/>
<comment type="caution">
    <text evidence="4">The sequence shown here is derived from an EMBL/GenBank/DDBJ whole genome shotgun (WGS) entry which is preliminary data.</text>
</comment>
<dbReference type="Pfam" id="PF00578">
    <property type="entry name" value="AhpC-TSA"/>
    <property type="match status" value="1"/>
</dbReference>
<dbReference type="PANTHER" id="PTHR10681">
    <property type="entry name" value="THIOREDOXIN PEROXIDASE"/>
    <property type="match status" value="1"/>
</dbReference>
<dbReference type="InParanoid" id="A0A024GNL8"/>
<comment type="similarity">
    <text evidence="1">Belongs to the peroxiredoxin family. AhpC/Prx1 subfamily.</text>
</comment>
<dbReference type="CDD" id="cd02947">
    <property type="entry name" value="TRX_family"/>
    <property type="match status" value="1"/>
</dbReference>
<dbReference type="GO" id="GO:0033554">
    <property type="term" value="P:cellular response to stress"/>
    <property type="evidence" value="ECO:0007669"/>
    <property type="project" value="TreeGrafter"/>
</dbReference>
<dbReference type="Gene3D" id="3.40.30.10">
    <property type="entry name" value="Glutaredoxin"/>
    <property type="match status" value="2"/>
</dbReference>
<dbReference type="STRING" id="65357.A0A024GNL8"/>
<dbReference type="InterPro" id="IPR019479">
    <property type="entry name" value="Peroxiredoxin_C"/>
</dbReference>
<keyword evidence="5" id="KW-1185">Reference proteome</keyword>
<keyword evidence="2" id="KW-0560">Oxidoreductase</keyword>
<dbReference type="PANTHER" id="PTHR10681:SF128">
    <property type="entry name" value="THIOREDOXIN-DEPENDENT PEROXIDE REDUCTASE, MITOCHONDRIAL"/>
    <property type="match status" value="1"/>
</dbReference>
<accession>A0A024GNL8</accession>
<dbReference type="EMBL" id="CAIX01000227">
    <property type="protein sequence ID" value="CCI48469.1"/>
    <property type="molecule type" value="Genomic_DNA"/>
</dbReference>
<dbReference type="InterPro" id="IPR050217">
    <property type="entry name" value="Peroxiredoxin"/>
</dbReference>
<evidence type="ECO:0000313" key="5">
    <source>
        <dbReference type="Proteomes" id="UP000053237"/>
    </source>
</evidence>
<dbReference type="PROSITE" id="PS51352">
    <property type="entry name" value="THIOREDOXIN_2"/>
    <property type="match status" value="2"/>
</dbReference>
<dbReference type="CDD" id="cd03015">
    <property type="entry name" value="PRX_Typ2cys"/>
    <property type="match status" value="1"/>
</dbReference>
<dbReference type="GO" id="GO:0008379">
    <property type="term" value="F:thioredoxin peroxidase activity"/>
    <property type="evidence" value="ECO:0007669"/>
    <property type="project" value="TreeGrafter"/>
</dbReference>
<dbReference type="GO" id="GO:0005829">
    <property type="term" value="C:cytosol"/>
    <property type="evidence" value="ECO:0007669"/>
    <property type="project" value="TreeGrafter"/>
</dbReference>
<dbReference type="Proteomes" id="UP000053237">
    <property type="component" value="Unassembled WGS sequence"/>
</dbReference>
<evidence type="ECO:0000256" key="2">
    <source>
        <dbReference type="ARBA" id="ARBA00023002"/>
    </source>
</evidence>